<organism evidence="1 2">
    <name type="scientific">Aquilutibacter rugosus</name>
    <dbReference type="NCBI Taxonomy" id="3115820"/>
    <lineage>
        <taxon>Bacteria</taxon>
        <taxon>Pseudomonadati</taxon>
        <taxon>Pseudomonadota</taxon>
        <taxon>Gammaproteobacteria</taxon>
        <taxon>Lysobacterales</taxon>
        <taxon>Lysobacteraceae</taxon>
        <taxon>Aquilutibacter</taxon>
    </lineage>
</organism>
<dbReference type="Proteomes" id="UP001356170">
    <property type="component" value="Unassembled WGS sequence"/>
</dbReference>
<reference evidence="1 2" key="1">
    <citation type="submission" date="2024-01" db="EMBL/GenBank/DDBJ databases">
        <title>Novel species of the genus Luteimonas isolated from rivers.</title>
        <authorList>
            <person name="Lu H."/>
        </authorList>
    </citation>
    <scope>NUCLEOTIDE SEQUENCE [LARGE SCALE GENOMIC DNA]</scope>
    <source>
        <strain evidence="1 2">FXH3W</strain>
    </source>
</reference>
<evidence type="ECO:0000313" key="2">
    <source>
        <dbReference type="Proteomes" id="UP001356170"/>
    </source>
</evidence>
<accession>A0ABU7UVW6</accession>
<comment type="caution">
    <text evidence="1">The sequence shown here is derived from an EMBL/GenBank/DDBJ whole genome shotgun (WGS) entry which is preliminary data.</text>
</comment>
<name>A0ABU7UVW6_9GAMM</name>
<keyword evidence="2" id="KW-1185">Reference proteome</keyword>
<protein>
    <submittedName>
        <fullName evidence="1">Host-nuclease inhibitor Gam family protein</fullName>
    </submittedName>
</protein>
<dbReference type="Gene3D" id="1.20.5.170">
    <property type="match status" value="1"/>
</dbReference>
<dbReference type="InterPro" id="IPR009951">
    <property type="entry name" value="Host-nuc_inhib_Gam"/>
</dbReference>
<gene>
    <name evidence="1" type="ORF">V3390_00230</name>
</gene>
<evidence type="ECO:0000313" key="1">
    <source>
        <dbReference type="EMBL" id="MEF2154674.1"/>
    </source>
</evidence>
<dbReference type="RefSeq" id="WP_331702853.1">
    <property type="nucleotide sequence ID" value="NZ_JAZHBO010000001.1"/>
</dbReference>
<sequence>MSKKTRIKASAIEAPKNRDEAAEMVGRIGAAQRERQRIQAQMNDDLNVIRAKYEYDGQTQQAIIDANFAAVQIYAEANKDDLLKGKLKTVKLSTGELSWRKRPASVSIRGVDGVLGALKSLKLDRFIRTKEEIDKSAILADRDAAVVVKGITINDDAEDFVVKPFETELEETR</sequence>
<dbReference type="EMBL" id="JAZHBO010000001">
    <property type="protein sequence ID" value="MEF2154674.1"/>
    <property type="molecule type" value="Genomic_DNA"/>
</dbReference>
<proteinExistence type="predicted"/>
<dbReference type="SUPFAM" id="SSF161266">
    <property type="entry name" value="Gam-like"/>
    <property type="match status" value="1"/>
</dbReference>
<dbReference type="Pfam" id="PF07352">
    <property type="entry name" value="Phage_Mu_Gam"/>
    <property type="match status" value="1"/>
</dbReference>